<protein>
    <submittedName>
        <fullName evidence="2">Uncharacterized protein</fullName>
    </submittedName>
</protein>
<organism evidence="2">
    <name type="scientific">Pelagomonas calceolata</name>
    <dbReference type="NCBI Taxonomy" id="35677"/>
    <lineage>
        <taxon>Eukaryota</taxon>
        <taxon>Sar</taxon>
        <taxon>Stramenopiles</taxon>
        <taxon>Ochrophyta</taxon>
        <taxon>Pelagophyceae</taxon>
        <taxon>Pelagomonadales</taxon>
        <taxon>Pelagomonadaceae</taxon>
        <taxon>Pelagomonas</taxon>
    </lineage>
</organism>
<feature type="compositionally biased region" description="Basic residues" evidence="1">
    <location>
        <begin position="129"/>
        <end position="156"/>
    </location>
</feature>
<proteinExistence type="predicted"/>
<sequence>MAAVVNLRPVKDDAPVVPVRKGSASLGHIKEKRADGREPWDPAPVEIVKKRRIAWPGGKISSNKDEALLMYFSKKLARGETLTDAQKTAFAHATKGTRFEGLSEEDAMALAAAEAPAREPEPVEAPPPKKAKKQPKGKGGKGGRGRGRGRGKGRGTRRPELTARIDSGLSTGR</sequence>
<dbReference type="AlphaFoldDB" id="A0A7S4A6M0"/>
<evidence type="ECO:0000256" key="1">
    <source>
        <dbReference type="SAM" id="MobiDB-lite"/>
    </source>
</evidence>
<dbReference type="EMBL" id="HBIW01024132">
    <property type="protein sequence ID" value="CAE0705374.1"/>
    <property type="molecule type" value="Transcribed_RNA"/>
</dbReference>
<gene>
    <name evidence="2" type="ORF">PCAL00307_LOCUS20823</name>
</gene>
<feature type="region of interest" description="Disordered" evidence="1">
    <location>
        <begin position="101"/>
        <end position="173"/>
    </location>
</feature>
<reference evidence="2" key="1">
    <citation type="submission" date="2021-01" db="EMBL/GenBank/DDBJ databases">
        <authorList>
            <person name="Corre E."/>
            <person name="Pelletier E."/>
            <person name="Niang G."/>
            <person name="Scheremetjew M."/>
            <person name="Finn R."/>
            <person name="Kale V."/>
            <person name="Holt S."/>
            <person name="Cochrane G."/>
            <person name="Meng A."/>
            <person name="Brown T."/>
            <person name="Cohen L."/>
        </authorList>
    </citation>
    <scope>NUCLEOTIDE SEQUENCE</scope>
    <source>
        <strain evidence="2">CCMP1756</strain>
    </source>
</reference>
<name>A0A7S4A6M0_9STRA</name>
<accession>A0A7S4A6M0</accession>
<evidence type="ECO:0000313" key="2">
    <source>
        <dbReference type="EMBL" id="CAE0705374.1"/>
    </source>
</evidence>